<dbReference type="EMBL" id="JAKWFO010000005">
    <property type="protein sequence ID" value="KAI9636222.1"/>
    <property type="molecule type" value="Genomic_DNA"/>
</dbReference>
<evidence type="ECO:0000313" key="3">
    <source>
        <dbReference type="Proteomes" id="UP001164286"/>
    </source>
</evidence>
<keyword evidence="3" id="KW-1185">Reference proteome</keyword>
<dbReference type="AlphaFoldDB" id="A0AA38LSU3"/>
<protein>
    <submittedName>
        <fullName evidence="2">Uncharacterized protein</fullName>
    </submittedName>
</protein>
<sequence length="631" mass="69827">MESSSRSDEKGPTKPDSTASLPSQSAASEGGSSLPPLPTRSAASEVLLVPELRQRILRHLNRKSLACFMRVDRKFMFDVATELYHTMDYGWVRSHMAMTTERQRTYCMAVRVIDGRGDKLKLAPAMLHQMSLVHDPKAKPRERRDATAEFLSIYRTEVFKLVVPPMLRKCPGLRVMHLGAERRPFGGQSWTVRFDPPGVISNDSLGSGHIDFYETLCAEQRSSLTSVTAVKAPEPPSQNYTISLRFDLSMEEPYVRMGTTRFINKQWSEALGRDPAFGHIHKAVGLGDVEITFADLASLYARQISLGYTERLEVINAPYIAPWAVTDLRSFSVVAGATLTSLDLVTCKAMSRQYETKVDFADLPGILSVVTGHLPLLRTLRIPLNGVQAAEKICGDLLGPDALEDGGRLTTLRIVVTGRNKPIPMLNTLRYVSRACEPTAKVMMTPASLFGDMSDSGSDSDEELQWKGKDQQACYRFLRAQPASFRAHLAVVNFADLGVKRVEEVSKLGCHSDGRPLGLWEERVGALMEEIRSGNMRRGQGESQSPAQAQFEAEMRRMAGMAPSATSEQMLPVVRKAYKLFYDVRGSLSSGARMTLGAGFAGLLRDLKRILGSRDHSDFSGDSSEEDAFFD</sequence>
<accession>A0AA38LSU3</accession>
<proteinExistence type="predicted"/>
<dbReference type="Proteomes" id="UP001164286">
    <property type="component" value="Unassembled WGS sequence"/>
</dbReference>
<reference evidence="2" key="1">
    <citation type="journal article" date="2022" name="G3 (Bethesda)">
        <title>High quality genome of the basidiomycete yeast Dioszegia hungarica PDD-24b-2 isolated from cloud water.</title>
        <authorList>
            <person name="Jarrige D."/>
            <person name="Haridas S."/>
            <person name="Bleykasten-Grosshans C."/>
            <person name="Joly M."/>
            <person name="Nadalig T."/>
            <person name="Sancelme M."/>
            <person name="Vuilleumier S."/>
            <person name="Grigoriev I.V."/>
            <person name="Amato P."/>
            <person name="Bringel F."/>
        </authorList>
    </citation>
    <scope>NUCLEOTIDE SEQUENCE</scope>
    <source>
        <strain evidence="2">PDD-24b-2</strain>
    </source>
</reference>
<evidence type="ECO:0000313" key="2">
    <source>
        <dbReference type="EMBL" id="KAI9636222.1"/>
    </source>
</evidence>
<feature type="region of interest" description="Disordered" evidence="1">
    <location>
        <begin position="1"/>
        <end position="38"/>
    </location>
</feature>
<feature type="compositionally biased region" description="Polar residues" evidence="1">
    <location>
        <begin position="15"/>
        <end position="31"/>
    </location>
</feature>
<feature type="compositionally biased region" description="Basic and acidic residues" evidence="1">
    <location>
        <begin position="1"/>
        <end position="13"/>
    </location>
</feature>
<organism evidence="2 3">
    <name type="scientific">Dioszegia hungarica</name>
    <dbReference type="NCBI Taxonomy" id="4972"/>
    <lineage>
        <taxon>Eukaryota</taxon>
        <taxon>Fungi</taxon>
        <taxon>Dikarya</taxon>
        <taxon>Basidiomycota</taxon>
        <taxon>Agaricomycotina</taxon>
        <taxon>Tremellomycetes</taxon>
        <taxon>Tremellales</taxon>
        <taxon>Bulleribasidiaceae</taxon>
        <taxon>Dioszegia</taxon>
    </lineage>
</organism>
<name>A0AA38LSU3_9TREE</name>
<gene>
    <name evidence="2" type="ORF">MKK02DRAFT_44925</name>
</gene>
<evidence type="ECO:0000256" key="1">
    <source>
        <dbReference type="SAM" id="MobiDB-lite"/>
    </source>
</evidence>
<dbReference type="GeneID" id="77732355"/>
<comment type="caution">
    <text evidence="2">The sequence shown here is derived from an EMBL/GenBank/DDBJ whole genome shotgun (WGS) entry which is preliminary data.</text>
</comment>
<dbReference type="RefSeq" id="XP_052945999.1">
    <property type="nucleotide sequence ID" value="XM_053093150.1"/>
</dbReference>